<gene>
    <name evidence="2" type="ORF">OKIOD_LOCUS11879</name>
</gene>
<name>A0ABN7SYL6_OIKDI</name>
<protein>
    <submittedName>
        <fullName evidence="2">Oidioi.mRNA.OKI2018_I69.chr1.g3114.t1.cds</fullName>
    </submittedName>
</protein>
<evidence type="ECO:0000313" key="2">
    <source>
        <dbReference type="EMBL" id="CAG5107034.1"/>
    </source>
</evidence>
<dbReference type="Proteomes" id="UP001158576">
    <property type="component" value="Chromosome 1"/>
</dbReference>
<proteinExistence type="predicted"/>
<organism evidence="2 3">
    <name type="scientific">Oikopleura dioica</name>
    <name type="common">Tunicate</name>
    <dbReference type="NCBI Taxonomy" id="34765"/>
    <lineage>
        <taxon>Eukaryota</taxon>
        <taxon>Metazoa</taxon>
        <taxon>Chordata</taxon>
        <taxon>Tunicata</taxon>
        <taxon>Appendicularia</taxon>
        <taxon>Copelata</taxon>
        <taxon>Oikopleuridae</taxon>
        <taxon>Oikopleura</taxon>
    </lineage>
</organism>
<dbReference type="InterPro" id="IPR036226">
    <property type="entry name" value="LipOase_C_sf"/>
</dbReference>
<evidence type="ECO:0000313" key="3">
    <source>
        <dbReference type="Proteomes" id="UP001158576"/>
    </source>
</evidence>
<reference evidence="2 3" key="1">
    <citation type="submission" date="2021-04" db="EMBL/GenBank/DDBJ databases">
        <authorList>
            <person name="Bliznina A."/>
        </authorList>
    </citation>
    <scope>NUCLEOTIDE SEQUENCE [LARGE SCALE GENOMIC DNA]</scope>
</reference>
<dbReference type="EMBL" id="OU015566">
    <property type="protein sequence ID" value="CAG5107034.1"/>
    <property type="molecule type" value="Genomic_DNA"/>
</dbReference>
<evidence type="ECO:0000256" key="1">
    <source>
        <dbReference type="SAM" id="Coils"/>
    </source>
</evidence>
<accession>A0ABN7SYL6</accession>
<dbReference type="SUPFAM" id="SSF48484">
    <property type="entry name" value="Lipoxigenase"/>
    <property type="match status" value="1"/>
</dbReference>
<sequence length="467" mass="54386">MGLISRKHPNVYDVVSVSTWADLEFVYHRSACYLRRMASSTAQNLAALFAGKLKPSVLSDREIINFFLHTGAASYLKYDKRKKVFGYCFEYIKSYILHKGYYLDVREVRFTKEEVIAIAAGGKIYFKSKVSAADWKLLKLHLQTIMGFMIPATQHNWVHFCLPSAVAVNCEKLLPKTSVLRQLVEPHYRFTERLNHQALFVCHSSDNRNSFFDKYLKPWLAFPMTKEVFIEQLSKECQRYYNKRPEEFCPSPFLHDENLIDIPYIKMLRKYHSVVRRFVCQVALFIDPEEWQIIAESIGITLSGIEVLPMADLLTTFIWQVSVVHSLDHEIYVNMLSRNYPWSLAINVPFEPYSNTKFWEDFCEERGLKLAEIMKDPARKLITSGDCLRSASFAQVWATFIPPLFNEKALQLTSVAYQFEDRELQQAAKSFKANLIAAEQELREEFEKDGELEYFSGLDCIRQSICF</sequence>
<feature type="coiled-coil region" evidence="1">
    <location>
        <begin position="421"/>
        <end position="448"/>
    </location>
</feature>
<keyword evidence="1" id="KW-0175">Coiled coil</keyword>
<keyword evidence="3" id="KW-1185">Reference proteome</keyword>